<reference evidence="1 2" key="1">
    <citation type="journal article" date="2008" name="Nature">
        <title>The genome of Laccaria bicolor provides insights into mycorrhizal symbiosis.</title>
        <authorList>
            <person name="Martin F."/>
            <person name="Aerts A."/>
            <person name="Ahren D."/>
            <person name="Brun A."/>
            <person name="Danchin E.G.J."/>
            <person name="Duchaussoy F."/>
            <person name="Gibon J."/>
            <person name="Kohler A."/>
            <person name="Lindquist E."/>
            <person name="Pereda V."/>
            <person name="Salamov A."/>
            <person name="Shapiro H.J."/>
            <person name="Wuyts J."/>
            <person name="Blaudez D."/>
            <person name="Buee M."/>
            <person name="Brokstein P."/>
            <person name="Canbaeck B."/>
            <person name="Cohen D."/>
            <person name="Courty P.E."/>
            <person name="Coutinho P.M."/>
            <person name="Delaruelle C."/>
            <person name="Detter J.C."/>
            <person name="Deveau A."/>
            <person name="DiFazio S."/>
            <person name="Duplessis S."/>
            <person name="Fraissinet-Tachet L."/>
            <person name="Lucic E."/>
            <person name="Frey-Klett P."/>
            <person name="Fourrey C."/>
            <person name="Feussner I."/>
            <person name="Gay G."/>
            <person name="Grimwood J."/>
            <person name="Hoegger P.J."/>
            <person name="Jain P."/>
            <person name="Kilaru S."/>
            <person name="Labbe J."/>
            <person name="Lin Y.C."/>
            <person name="Legue V."/>
            <person name="Le Tacon F."/>
            <person name="Marmeisse R."/>
            <person name="Melayah D."/>
            <person name="Montanini B."/>
            <person name="Muratet M."/>
            <person name="Nehls U."/>
            <person name="Niculita-Hirzel H."/>
            <person name="Oudot-Le Secq M.P."/>
            <person name="Peter M."/>
            <person name="Quesneville H."/>
            <person name="Rajashekar B."/>
            <person name="Reich M."/>
            <person name="Rouhier N."/>
            <person name="Schmutz J."/>
            <person name="Yin T."/>
            <person name="Chalot M."/>
            <person name="Henrissat B."/>
            <person name="Kuees U."/>
            <person name="Lucas S."/>
            <person name="Van de Peer Y."/>
            <person name="Podila G.K."/>
            <person name="Polle A."/>
            <person name="Pukkila P.J."/>
            <person name="Richardson P.M."/>
            <person name="Rouze P."/>
            <person name="Sanders I.R."/>
            <person name="Stajich J.E."/>
            <person name="Tunlid A."/>
            <person name="Tuskan G."/>
            <person name="Grigoriev I.V."/>
        </authorList>
    </citation>
    <scope>NUCLEOTIDE SEQUENCE [LARGE SCALE GENOMIC DNA]</scope>
    <source>
        <strain evidence="2">S238N-H82 / ATCC MYA-4686</strain>
    </source>
</reference>
<proteinExistence type="predicted"/>
<protein>
    <submittedName>
        <fullName evidence="1">Predicted protein</fullName>
    </submittedName>
</protein>
<keyword evidence="2" id="KW-1185">Reference proteome</keyword>
<dbReference type="EMBL" id="DS547685">
    <property type="protein sequence ID" value="EDQ98030.1"/>
    <property type="molecule type" value="Genomic_DNA"/>
</dbReference>
<dbReference type="HOGENOM" id="CLU_2574291_0_0_1"/>
<gene>
    <name evidence="1" type="ORF">LACBIDRAFT_315042</name>
</gene>
<accession>B0E549</accession>
<organism evidence="2">
    <name type="scientific">Laccaria bicolor (strain S238N-H82 / ATCC MYA-4686)</name>
    <name type="common">Bicoloured deceiver</name>
    <name type="synonym">Laccaria laccata var. bicolor</name>
    <dbReference type="NCBI Taxonomy" id="486041"/>
    <lineage>
        <taxon>Eukaryota</taxon>
        <taxon>Fungi</taxon>
        <taxon>Dikarya</taxon>
        <taxon>Basidiomycota</taxon>
        <taxon>Agaricomycotina</taxon>
        <taxon>Agaricomycetes</taxon>
        <taxon>Agaricomycetidae</taxon>
        <taxon>Agaricales</taxon>
        <taxon>Agaricineae</taxon>
        <taxon>Hydnangiaceae</taxon>
        <taxon>Laccaria</taxon>
    </lineage>
</organism>
<evidence type="ECO:0000313" key="1">
    <source>
        <dbReference type="EMBL" id="EDQ98030.1"/>
    </source>
</evidence>
<sequence length="81" mass="9531">MRIRGRMACMHVRKPRKRAPARTRSCGMRDRMIIHAVEMIAWWYSCRVENITVVGEKVLELSPFHQFLSCRMQGRSQINVG</sequence>
<dbReference type="AlphaFoldDB" id="B0E549"/>
<dbReference type="KEGG" id="lbc:LACBIDRAFT_315042"/>
<dbReference type="RefSeq" id="XP_001891317.1">
    <property type="nucleotide sequence ID" value="XM_001891282.1"/>
</dbReference>
<dbReference type="GeneID" id="6086974"/>
<dbReference type="InParanoid" id="B0E549"/>
<name>B0E549_LACBS</name>
<dbReference type="Proteomes" id="UP000001194">
    <property type="component" value="Unassembled WGS sequence"/>
</dbReference>
<evidence type="ECO:0000313" key="2">
    <source>
        <dbReference type="Proteomes" id="UP000001194"/>
    </source>
</evidence>